<reference evidence="1" key="1">
    <citation type="submission" date="2022-07" db="EMBL/GenBank/DDBJ databases">
        <title>Genome Sequence of Lecanicillium saksenae.</title>
        <authorList>
            <person name="Buettner E."/>
        </authorList>
    </citation>
    <scope>NUCLEOTIDE SEQUENCE</scope>
    <source>
        <strain evidence="1">VT-O1</strain>
    </source>
</reference>
<sequence length="511" mass="57245">MGGQPSKSSHYLSQHEKAVIDRVRELHIDEDYIEVSNEKSSRDDVKTRIQSRSPQGLNPISLNAFIQQVLEDPKNRLALTALSSANPRQTLISSPIARADQQIFNHKIPFEGNPITSQGSSGRCWLFASTNVFRIALMQKYGLESFELSQAYLFFWDKFEKSNWFLEQMIDTSKEDIDSRVVQRLLGDMISDGGQMSMVQGLVAKYGLVPKTVYPDSWNATNSGTLNSILKTKLRQNALFLRKLLRGELALEPSPAVVEGVKSKMLQEVLTIMTLLLGAPPNSSDAFKWEYLDKGGKSHQLNITPKEFARDVYGSNIRVSSETLDGMISLVHDPRHKSMSLLTVDRLGNIVGGRNVEYVNVEMDILKAACVRMIKAGMPIFFGCDVGQFSDRDLGIMDTELFDYQVGINTDMLGMSKAERLMAGESSMTHAMVLTAVHIDEATGKPVRWRVQNSWGPAVGDRGWFVMTDAWMDEFVYQAVIDPRLCPRAVRDVLKQNPITLPLWDPMGSLA</sequence>
<proteinExistence type="predicted"/>
<gene>
    <name evidence="1" type="ORF">NLG97_g473</name>
</gene>
<organism evidence="1 2">
    <name type="scientific">Lecanicillium saksenae</name>
    <dbReference type="NCBI Taxonomy" id="468837"/>
    <lineage>
        <taxon>Eukaryota</taxon>
        <taxon>Fungi</taxon>
        <taxon>Dikarya</taxon>
        <taxon>Ascomycota</taxon>
        <taxon>Pezizomycotina</taxon>
        <taxon>Sordariomycetes</taxon>
        <taxon>Hypocreomycetidae</taxon>
        <taxon>Hypocreales</taxon>
        <taxon>Cordycipitaceae</taxon>
        <taxon>Lecanicillium</taxon>
    </lineage>
</organism>
<dbReference type="EMBL" id="JANAKD010000016">
    <property type="protein sequence ID" value="KAJ3499253.1"/>
    <property type="molecule type" value="Genomic_DNA"/>
</dbReference>
<evidence type="ECO:0000313" key="2">
    <source>
        <dbReference type="Proteomes" id="UP001148737"/>
    </source>
</evidence>
<accession>A0ACC1R6G6</accession>
<name>A0ACC1R6G6_9HYPO</name>
<dbReference type="Proteomes" id="UP001148737">
    <property type="component" value="Unassembled WGS sequence"/>
</dbReference>
<protein>
    <submittedName>
        <fullName evidence="1">Uncharacterized protein</fullName>
    </submittedName>
</protein>
<keyword evidence="2" id="KW-1185">Reference proteome</keyword>
<comment type="caution">
    <text evidence="1">The sequence shown here is derived from an EMBL/GenBank/DDBJ whole genome shotgun (WGS) entry which is preliminary data.</text>
</comment>
<evidence type="ECO:0000313" key="1">
    <source>
        <dbReference type="EMBL" id="KAJ3499253.1"/>
    </source>
</evidence>